<proteinExistence type="inferred from homology"/>
<reference evidence="4 6" key="2">
    <citation type="submission" date="2018-04" db="EMBL/GenBank/DDBJ databases">
        <authorList>
            <person name="Go L.Y."/>
            <person name="Mitchell J.A."/>
        </authorList>
    </citation>
    <scope>NUCLEOTIDE SEQUENCE [LARGE SCALE GENOMIC DNA]</scope>
    <source>
        <strain evidence="4 6">KCJK7865</strain>
    </source>
</reference>
<dbReference type="SUPFAM" id="SSF54909">
    <property type="entry name" value="Dimeric alpha+beta barrel"/>
    <property type="match status" value="1"/>
</dbReference>
<dbReference type="Pfam" id="PF07978">
    <property type="entry name" value="NIPSNAP"/>
    <property type="match status" value="1"/>
</dbReference>
<dbReference type="InterPro" id="IPR012577">
    <property type="entry name" value="NIPSNAP"/>
</dbReference>
<name>A0A099MX94_PSEDL</name>
<organism evidence="3 5">
    <name type="scientific">Pseudomonas plecoglossicida</name>
    <dbReference type="NCBI Taxonomy" id="70775"/>
    <lineage>
        <taxon>Bacteria</taxon>
        <taxon>Pseudomonadati</taxon>
        <taxon>Pseudomonadota</taxon>
        <taxon>Gammaproteobacteria</taxon>
        <taxon>Pseudomonadales</taxon>
        <taxon>Pseudomonadaceae</taxon>
        <taxon>Pseudomonas</taxon>
    </lineage>
</organism>
<gene>
    <name evidence="3" type="ORF">CMV24_23380</name>
    <name evidence="4" type="ORF">DBB42_21085</name>
</gene>
<evidence type="ECO:0000313" key="5">
    <source>
        <dbReference type="Proteomes" id="UP000218102"/>
    </source>
</evidence>
<sequence length="104" mass="12546">MFYEMRTYTLHIGKMKQYLEHFEKEGLPVISRYAKLVGWWYTEIGELNQVVHIWAYESLDDRIERRAALYRDADWLERFIPVAFPMLVRMESKLLMPAAFSPIQ</sequence>
<accession>A0A099MX94</accession>
<dbReference type="InterPro" id="IPR011008">
    <property type="entry name" value="Dimeric_a/b-barrel"/>
</dbReference>
<dbReference type="PANTHER" id="PTHR21017">
    <property type="entry name" value="NIPSNAP-RELATED"/>
    <property type="match status" value="1"/>
</dbReference>
<evidence type="ECO:0000259" key="2">
    <source>
        <dbReference type="Pfam" id="PF07978"/>
    </source>
</evidence>
<comment type="similarity">
    <text evidence="1">Belongs to the NipSnap family.</text>
</comment>
<evidence type="ECO:0000313" key="3">
    <source>
        <dbReference type="EMBL" id="PBJ93124.1"/>
    </source>
</evidence>
<evidence type="ECO:0000313" key="4">
    <source>
        <dbReference type="EMBL" id="PTU50235.1"/>
    </source>
</evidence>
<evidence type="ECO:0000256" key="1">
    <source>
        <dbReference type="ARBA" id="ARBA00005291"/>
    </source>
</evidence>
<dbReference type="EMBL" id="NTME01000033">
    <property type="protein sequence ID" value="PBJ93124.1"/>
    <property type="molecule type" value="Genomic_DNA"/>
</dbReference>
<dbReference type="Proteomes" id="UP000218102">
    <property type="component" value="Unassembled WGS sequence"/>
</dbReference>
<dbReference type="EMBL" id="QANO01000153">
    <property type="protein sequence ID" value="PTU50235.1"/>
    <property type="molecule type" value="Genomic_DNA"/>
</dbReference>
<dbReference type="RefSeq" id="WP_013972037.1">
    <property type="nucleotide sequence ID" value="NZ_CP010359.1"/>
</dbReference>
<dbReference type="PANTHER" id="PTHR21017:SF17">
    <property type="entry name" value="PROTEIN NIPSNAP"/>
    <property type="match status" value="1"/>
</dbReference>
<comment type="caution">
    <text evidence="3">The sequence shown here is derived from an EMBL/GenBank/DDBJ whole genome shotgun (WGS) entry which is preliminary data.</text>
</comment>
<dbReference type="Proteomes" id="UP000244874">
    <property type="component" value="Unassembled WGS sequence"/>
</dbReference>
<protein>
    <submittedName>
        <fullName evidence="3">NIPSNAP family protein</fullName>
    </submittedName>
</protein>
<evidence type="ECO:0000313" key="6">
    <source>
        <dbReference type="Proteomes" id="UP000244874"/>
    </source>
</evidence>
<dbReference type="Gene3D" id="3.30.70.100">
    <property type="match status" value="1"/>
</dbReference>
<reference evidence="3 5" key="1">
    <citation type="submission" date="2017-09" db="EMBL/GenBank/DDBJ databases">
        <authorList>
            <person name="Ehlers B."/>
            <person name="Leendertz F.H."/>
        </authorList>
    </citation>
    <scope>NUCLEOTIDE SEQUENCE [LARGE SCALE GENOMIC DNA]</scope>
    <source>
        <strain evidence="3 5">DJ-1</strain>
    </source>
</reference>
<dbReference type="InterPro" id="IPR051557">
    <property type="entry name" value="NipSnap_domain"/>
</dbReference>
<dbReference type="KEGG" id="ppj:RK21_02776"/>
<dbReference type="AlphaFoldDB" id="A0A099MX94"/>
<feature type="domain" description="NIPSNAP" evidence="2">
    <location>
        <begin position="3"/>
        <end position="102"/>
    </location>
</feature>